<dbReference type="Proteomes" id="UP000228945">
    <property type="component" value="Chromosome"/>
</dbReference>
<dbReference type="EMBL" id="CP024201">
    <property type="protein sequence ID" value="ATQ44526.1"/>
    <property type="molecule type" value="Genomic_DNA"/>
</dbReference>
<comment type="catalytic activity">
    <reaction evidence="1">
        <text>a phosphate monoester + H2O = an alcohol + phosphate</text>
        <dbReference type="Rhea" id="RHEA:15017"/>
        <dbReference type="ChEBI" id="CHEBI:15377"/>
        <dbReference type="ChEBI" id="CHEBI:30879"/>
        <dbReference type="ChEBI" id="CHEBI:43474"/>
        <dbReference type="ChEBI" id="CHEBI:67140"/>
        <dbReference type="EC" id="3.1.3.2"/>
    </reaction>
</comment>
<accession>A0A2D2B2T6</accession>
<dbReference type="EC" id="3.1.3.2" evidence="1"/>
<evidence type="ECO:0000256" key="1">
    <source>
        <dbReference type="PIRNR" id="PIRNR000897"/>
    </source>
</evidence>
<dbReference type="InterPro" id="IPR000326">
    <property type="entry name" value="PAP2/HPO"/>
</dbReference>
<dbReference type="OrthoDB" id="9805301at2"/>
<proteinExistence type="inferred from homology"/>
<evidence type="ECO:0000259" key="2">
    <source>
        <dbReference type="SMART" id="SM00014"/>
    </source>
</evidence>
<evidence type="ECO:0000313" key="4">
    <source>
        <dbReference type="Proteomes" id="UP000228945"/>
    </source>
</evidence>
<dbReference type="SUPFAM" id="SSF48317">
    <property type="entry name" value="Acid phosphatase/Vanadium-dependent haloperoxidase"/>
    <property type="match status" value="1"/>
</dbReference>
<dbReference type="PRINTS" id="PR00483">
    <property type="entry name" value="BACPHPHTASE"/>
</dbReference>
<dbReference type="AlphaFoldDB" id="A0A2D2B2T6"/>
<organism evidence="3 4">
    <name type="scientific">Caulobacter mirabilis</name>
    <dbReference type="NCBI Taxonomy" id="69666"/>
    <lineage>
        <taxon>Bacteria</taxon>
        <taxon>Pseudomonadati</taxon>
        <taxon>Pseudomonadota</taxon>
        <taxon>Alphaproteobacteria</taxon>
        <taxon>Caulobacterales</taxon>
        <taxon>Caulobacteraceae</taxon>
        <taxon>Caulobacter</taxon>
    </lineage>
</organism>
<keyword evidence="4" id="KW-1185">Reference proteome</keyword>
<keyword evidence="1" id="KW-0378">Hydrolase</keyword>
<feature type="domain" description="Phosphatidic acid phosphatase type 2/haloperoxidase" evidence="2">
    <location>
        <begin position="104"/>
        <end position="215"/>
    </location>
</feature>
<name>A0A2D2B2T6_9CAUL</name>
<dbReference type="SMART" id="SM00014">
    <property type="entry name" value="acidPPc"/>
    <property type="match status" value="1"/>
</dbReference>
<dbReference type="PIRSF" id="PIRSF000897">
    <property type="entry name" value="Acid_Ptase_ClsA"/>
    <property type="match status" value="1"/>
</dbReference>
<dbReference type="Pfam" id="PF01569">
    <property type="entry name" value="PAP2"/>
    <property type="match status" value="1"/>
</dbReference>
<reference evidence="3 4" key="1">
    <citation type="submission" date="2017-10" db="EMBL/GenBank/DDBJ databases">
        <title>Genome sequence of Caulobacter mirabilis FWC38.</title>
        <authorList>
            <person name="Fiebig A."/>
            <person name="Crosson S."/>
        </authorList>
    </citation>
    <scope>NUCLEOTIDE SEQUENCE [LARGE SCALE GENOMIC DNA]</scope>
    <source>
        <strain evidence="3 4">FWC 38</strain>
    </source>
</reference>
<dbReference type="CDD" id="cd03397">
    <property type="entry name" value="PAP2_acid_phosphatase"/>
    <property type="match status" value="1"/>
</dbReference>
<dbReference type="RefSeq" id="WP_099623774.1">
    <property type="nucleotide sequence ID" value="NZ_CP024201.1"/>
</dbReference>
<dbReference type="GO" id="GO:0030288">
    <property type="term" value="C:outer membrane-bounded periplasmic space"/>
    <property type="evidence" value="ECO:0007669"/>
    <property type="project" value="InterPro"/>
</dbReference>
<dbReference type="GO" id="GO:0003993">
    <property type="term" value="F:acid phosphatase activity"/>
    <property type="evidence" value="ECO:0007669"/>
    <property type="project" value="UniProtKB-EC"/>
</dbReference>
<dbReference type="InterPro" id="IPR001011">
    <property type="entry name" value="Acid_Pase_classA_bac"/>
</dbReference>
<evidence type="ECO:0000313" key="3">
    <source>
        <dbReference type="EMBL" id="ATQ44526.1"/>
    </source>
</evidence>
<sequence>MRIILAGGVALGAALLVGVAAADTPWKGYLNGSPPDTTTVVPPPPEAGSIRAETDRAIFRQTRALKGTPRWDMAVQDVDERKIVHGMRCAIGVELDPTNAPKLTGLLTRVAPDVGRVTNIPKDKFQHKRPYLVDEGDICVEKTEKLAASPDYPSGHTTWGWTVGLLLAELAPDRAPQILQRARAFGESRVVCGVHNASAVEAGRTNAAALVAALHASPAFEADMAAARSELDRARQTLPKAANCDAEAALLAKPVW</sequence>
<protein>
    <recommendedName>
        <fullName evidence="1">Acid phosphatase</fullName>
        <ecNumber evidence="1">3.1.3.2</ecNumber>
    </recommendedName>
</protein>
<dbReference type="Gene3D" id="1.20.144.10">
    <property type="entry name" value="Phosphatidic acid phosphatase type 2/haloperoxidase"/>
    <property type="match status" value="1"/>
</dbReference>
<dbReference type="InterPro" id="IPR036938">
    <property type="entry name" value="PAP2/HPO_sf"/>
</dbReference>
<gene>
    <name evidence="3" type="ORF">CSW64_20120</name>
</gene>
<dbReference type="KEGG" id="cmb:CSW64_20120"/>
<comment type="similarity">
    <text evidence="1">Belongs to the class A bacterial acid phosphatase family.</text>
</comment>